<dbReference type="SUPFAM" id="SSF52833">
    <property type="entry name" value="Thioredoxin-like"/>
    <property type="match status" value="1"/>
</dbReference>
<dbReference type="InterPro" id="IPR036249">
    <property type="entry name" value="Thioredoxin-like_sf"/>
</dbReference>
<dbReference type="RefSeq" id="WP_183345568.1">
    <property type="nucleotide sequence ID" value="NZ_JACHNU010000010.1"/>
</dbReference>
<dbReference type="GO" id="GO:0016491">
    <property type="term" value="F:oxidoreductase activity"/>
    <property type="evidence" value="ECO:0007669"/>
    <property type="project" value="InterPro"/>
</dbReference>
<dbReference type="Proteomes" id="UP000585272">
    <property type="component" value="Unassembled WGS sequence"/>
</dbReference>
<keyword evidence="3" id="KW-0413">Isomerase</keyword>
<reference evidence="3 4" key="1">
    <citation type="submission" date="2020-08" db="EMBL/GenBank/DDBJ databases">
        <title>Genomic Encyclopedia of Archaeal and Bacterial Type Strains, Phase II (KMG-II): from individual species to whole genera.</title>
        <authorList>
            <person name="Goeker M."/>
        </authorList>
    </citation>
    <scope>NUCLEOTIDE SEQUENCE [LARGE SCALE GENOMIC DNA]</scope>
    <source>
        <strain evidence="3 4">DSM 23288</strain>
    </source>
</reference>
<dbReference type="InterPro" id="IPR001853">
    <property type="entry name" value="DSBA-like_thioredoxin_dom"/>
</dbReference>
<organism evidence="3 4">
    <name type="scientific">Conexibacter arvalis</name>
    <dbReference type="NCBI Taxonomy" id="912552"/>
    <lineage>
        <taxon>Bacteria</taxon>
        <taxon>Bacillati</taxon>
        <taxon>Actinomycetota</taxon>
        <taxon>Thermoleophilia</taxon>
        <taxon>Solirubrobacterales</taxon>
        <taxon>Conexibacteraceae</taxon>
        <taxon>Conexibacter</taxon>
    </lineage>
</organism>
<dbReference type="AlphaFoldDB" id="A0A840IL11"/>
<dbReference type="EMBL" id="JACHNU010000010">
    <property type="protein sequence ID" value="MBB4665015.1"/>
    <property type="molecule type" value="Genomic_DNA"/>
</dbReference>
<protein>
    <submittedName>
        <fullName evidence="3">2-hydroxychromene-2-carboxylate isomerase</fullName>
    </submittedName>
</protein>
<sequence length="219" mass="22492">MSSLPLTQHPTAAPPKEARPSFFYDLGDAESWLAAERVNGALPVVPEWVPVDARRLGGAADDPLDRDAIERVARERGLQPLRWPATWPPASREALIAATYAKQTGRAVAFSLAAFRQALAGGRDLGDRDTVLLAGAAAELHPRALTQALERGAVAAALDDATAAAAAAGVRRVPAVRVDAEVFHGDAGVDRAARVLAGGRGGAGGGAQRADGGTDGSVA</sequence>
<dbReference type="GO" id="GO:0016853">
    <property type="term" value="F:isomerase activity"/>
    <property type="evidence" value="ECO:0007669"/>
    <property type="project" value="UniProtKB-KW"/>
</dbReference>
<proteinExistence type="predicted"/>
<feature type="domain" description="DSBA-like thioredoxin" evidence="2">
    <location>
        <begin position="68"/>
        <end position="195"/>
    </location>
</feature>
<feature type="region of interest" description="Disordered" evidence="1">
    <location>
        <begin position="200"/>
        <end position="219"/>
    </location>
</feature>
<dbReference type="Pfam" id="PF01323">
    <property type="entry name" value="DSBA"/>
    <property type="match status" value="1"/>
</dbReference>
<evidence type="ECO:0000313" key="4">
    <source>
        <dbReference type="Proteomes" id="UP000585272"/>
    </source>
</evidence>
<keyword evidence="4" id="KW-1185">Reference proteome</keyword>
<name>A0A840IL11_9ACTN</name>
<evidence type="ECO:0000259" key="2">
    <source>
        <dbReference type="Pfam" id="PF01323"/>
    </source>
</evidence>
<evidence type="ECO:0000256" key="1">
    <source>
        <dbReference type="SAM" id="MobiDB-lite"/>
    </source>
</evidence>
<comment type="caution">
    <text evidence="3">The sequence shown here is derived from an EMBL/GenBank/DDBJ whole genome shotgun (WGS) entry which is preliminary data.</text>
</comment>
<accession>A0A840IL11</accession>
<evidence type="ECO:0000313" key="3">
    <source>
        <dbReference type="EMBL" id="MBB4665015.1"/>
    </source>
</evidence>
<dbReference type="Gene3D" id="3.40.30.10">
    <property type="entry name" value="Glutaredoxin"/>
    <property type="match status" value="1"/>
</dbReference>
<gene>
    <name evidence="3" type="ORF">BDZ31_004634</name>
</gene>